<dbReference type="PANTHER" id="PTHR39425">
    <property type="entry name" value="LIPOPROTEIN CYTOCHROME C"/>
    <property type="match status" value="1"/>
</dbReference>
<dbReference type="SUPFAM" id="SSF48695">
    <property type="entry name" value="Multiheme cytochromes"/>
    <property type="match status" value="1"/>
</dbReference>
<dbReference type="PANTHER" id="PTHR39425:SF1">
    <property type="entry name" value="CYTOCHROME C7-LIKE DOMAIN-CONTAINING PROTEIN"/>
    <property type="match status" value="1"/>
</dbReference>
<dbReference type="EMBL" id="JAVRHT010000011">
    <property type="protein sequence ID" value="MDT0631344.1"/>
    <property type="molecule type" value="Genomic_DNA"/>
</dbReference>
<evidence type="ECO:0000313" key="4">
    <source>
        <dbReference type="Proteomes" id="UP001267426"/>
    </source>
</evidence>
<accession>A0ABU3BPZ1</accession>
<keyword evidence="1" id="KW-0812">Transmembrane</keyword>
<organism evidence="3 4">
    <name type="scientific">Rubrivirga litoralis</name>
    <dbReference type="NCBI Taxonomy" id="3075598"/>
    <lineage>
        <taxon>Bacteria</taxon>
        <taxon>Pseudomonadati</taxon>
        <taxon>Rhodothermota</taxon>
        <taxon>Rhodothermia</taxon>
        <taxon>Rhodothermales</taxon>
        <taxon>Rubricoccaceae</taxon>
        <taxon>Rubrivirga</taxon>
    </lineage>
</organism>
<protein>
    <submittedName>
        <fullName evidence="3">Cytochrome c3 family protein</fullName>
    </submittedName>
</protein>
<feature type="transmembrane region" description="Helical" evidence="1">
    <location>
        <begin position="12"/>
        <end position="35"/>
    </location>
</feature>
<dbReference type="RefSeq" id="WP_311662687.1">
    <property type="nucleotide sequence ID" value="NZ_JAVRHT010000011.1"/>
</dbReference>
<evidence type="ECO:0000313" key="3">
    <source>
        <dbReference type="EMBL" id="MDT0631344.1"/>
    </source>
</evidence>
<keyword evidence="1" id="KW-1133">Transmembrane helix</keyword>
<proteinExistence type="predicted"/>
<dbReference type="Pfam" id="PF14522">
    <property type="entry name" value="Cytochrome_C7"/>
    <property type="match status" value="1"/>
</dbReference>
<feature type="domain" description="Cytochrome c7-like" evidence="2">
    <location>
        <begin position="126"/>
        <end position="222"/>
    </location>
</feature>
<dbReference type="Gene3D" id="3.90.10.10">
    <property type="entry name" value="Cytochrome C3"/>
    <property type="match status" value="2"/>
</dbReference>
<reference evidence="3 4" key="1">
    <citation type="submission" date="2023-09" db="EMBL/GenBank/DDBJ databases">
        <authorList>
            <person name="Rey-Velasco X."/>
        </authorList>
    </citation>
    <scope>NUCLEOTIDE SEQUENCE [LARGE SCALE GENOMIC DNA]</scope>
    <source>
        <strain evidence="3 4">F394</strain>
    </source>
</reference>
<keyword evidence="4" id="KW-1185">Reference proteome</keyword>
<dbReference type="CDD" id="cd08168">
    <property type="entry name" value="Cytochrom_C3"/>
    <property type="match status" value="1"/>
</dbReference>
<dbReference type="Proteomes" id="UP001267426">
    <property type="component" value="Unassembled WGS sequence"/>
</dbReference>
<dbReference type="InterPro" id="IPR036280">
    <property type="entry name" value="Multihaem_cyt_sf"/>
</dbReference>
<evidence type="ECO:0000256" key="1">
    <source>
        <dbReference type="SAM" id="Phobius"/>
    </source>
</evidence>
<gene>
    <name evidence="3" type="ORF">RM540_06230</name>
</gene>
<name>A0ABU3BPZ1_9BACT</name>
<keyword evidence="1" id="KW-0472">Membrane</keyword>
<dbReference type="InterPro" id="IPR029467">
    <property type="entry name" value="Cyt_c7-like"/>
</dbReference>
<evidence type="ECO:0000259" key="2">
    <source>
        <dbReference type="Pfam" id="PF14522"/>
    </source>
</evidence>
<comment type="caution">
    <text evidence="3">The sequence shown here is derived from an EMBL/GenBank/DDBJ whole genome shotgun (WGS) entry which is preliminary data.</text>
</comment>
<sequence length="223" mass="25091">MPQLFPRKANALPTLSLFGAFGGGVLVIALAWYYLSPEFYEVGYMPEQPVPYSHALHAGQLGMDCRYCHNHVEQSPHANVPSTQTCMNCHGVVQTQSEKLLPVRESWATGVPVQWVKVHHLPDYAQFSHAAHVNVGVGCESCHGRIDQMVVVYQAEPLSMGWCLECHRAPEEHLRDPELVTTMGYAEEVRESDERYAEYVQTNLARIEREGIKPPQNCSACHY</sequence>